<evidence type="ECO:0000256" key="8">
    <source>
        <dbReference type="ARBA" id="ARBA00023065"/>
    </source>
</evidence>
<gene>
    <name evidence="12" type="primary">corA</name>
    <name evidence="13" type="ORF">HMPREF3186_00633</name>
</gene>
<evidence type="ECO:0000256" key="7">
    <source>
        <dbReference type="ARBA" id="ARBA00022989"/>
    </source>
</evidence>
<dbReference type="SUPFAM" id="SSF143865">
    <property type="entry name" value="CorA soluble domain-like"/>
    <property type="match status" value="1"/>
</dbReference>
<comment type="catalytic activity">
    <reaction evidence="10">
        <text>Mg(2+)(in) = Mg(2+)(out)</text>
        <dbReference type="Rhea" id="RHEA:29827"/>
        <dbReference type="ChEBI" id="CHEBI:18420"/>
    </reaction>
</comment>
<keyword evidence="8 12" id="KW-0406">Ion transport</keyword>
<dbReference type="GO" id="GO:0000287">
    <property type="term" value="F:magnesium ion binding"/>
    <property type="evidence" value="ECO:0007669"/>
    <property type="project" value="TreeGrafter"/>
</dbReference>
<sequence>MLKIIAVDKKGDILTDVSLERLKEQDIAWYWVDFDTPTRSEINLLTTFFKFHELLIEDCLTLLQRPKIEISRQQIFLVSHVLKNIDDDYETLNMFVGKNYIVTFHLSHIRYVNKIVPKILQRGAEYSPLHVMHMLVSEIVEGYIPIISKIENRLDEIEETDSYTSGSKIMDEVFDLRSDLLKLRRGLLPMRELIHRFLVSRRVEMTDNDRKYFHDIYDDLVQQTEIIEANRELASDIRENFMTYNSLKSNNIMMTLTVISTIFLPLTFIVGWYGMNFKYMPELEWQYGYFLVVAIMLGIAFGMLWFFKKKGWLDMFK</sequence>
<feature type="transmembrane region" description="Helical" evidence="12">
    <location>
        <begin position="252"/>
        <end position="275"/>
    </location>
</feature>
<dbReference type="Pfam" id="PF01544">
    <property type="entry name" value="CorA"/>
    <property type="match status" value="1"/>
</dbReference>
<dbReference type="CDD" id="cd12831">
    <property type="entry name" value="TmCorA-like_u2"/>
    <property type="match status" value="1"/>
</dbReference>
<name>A0A134A0J3_9BACL</name>
<accession>A0A134A0J3</accession>
<dbReference type="InterPro" id="IPR045863">
    <property type="entry name" value="CorA_TM1_TM2"/>
</dbReference>
<dbReference type="PANTHER" id="PTHR46494">
    <property type="entry name" value="CORA FAMILY METAL ION TRANSPORTER (EUROFUNG)"/>
    <property type="match status" value="1"/>
</dbReference>
<evidence type="ECO:0000256" key="3">
    <source>
        <dbReference type="ARBA" id="ARBA00022448"/>
    </source>
</evidence>
<dbReference type="Proteomes" id="UP000070355">
    <property type="component" value="Unassembled WGS sequence"/>
</dbReference>
<dbReference type="GO" id="GO:0015095">
    <property type="term" value="F:magnesium ion transmembrane transporter activity"/>
    <property type="evidence" value="ECO:0007669"/>
    <property type="project" value="UniProtKB-UniRule"/>
</dbReference>
<comment type="subcellular location">
    <subcellularLocation>
        <location evidence="1">Cell membrane</location>
        <topology evidence="1">Multi-pass membrane protein</topology>
    </subcellularLocation>
    <subcellularLocation>
        <location evidence="12">Membrane</location>
        <topology evidence="12">Multi-pass membrane protein</topology>
    </subcellularLocation>
</comment>
<proteinExistence type="inferred from homology"/>
<dbReference type="PANTHER" id="PTHR46494:SF1">
    <property type="entry name" value="CORA FAMILY METAL ION TRANSPORTER (EUROFUNG)"/>
    <property type="match status" value="1"/>
</dbReference>
<dbReference type="Gene3D" id="1.20.58.340">
    <property type="entry name" value="Magnesium transport protein CorA, transmembrane region"/>
    <property type="match status" value="2"/>
</dbReference>
<comment type="caution">
    <text evidence="13">The sequence shown here is derived from an EMBL/GenBank/DDBJ whole genome shotgun (WGS) entry which is preliminary data.</text>
</comment>
<dbReference type="InterPro" id="IPR002523">
    <property type="entry name" value="MgTranspt_CorA/ZnTranspt_ZntB"/>
</dbReference>
<dbReference type="SUPFAM" id="SSF144083">
    <property type="entry name" value="Magnesium transport protein CorA, transmembrane region"/>
    <property type="match status" value="1"/>
</dbReference>
<dbReference type="FunFam" id="1.20.58.340:FF:000004">
    <property type="entry name" value="Magnesium transport protein CorA"/>
    <property type="match status" value="1"/>
</dbReference>
<evidence type="ECO:0000256" key="12">
    <source>
        <dbReference type="RuleBase" id="RU362010"/>
    </source>
</evidence>
<keyword evidence="7 12" id="KW-1133">Transmembrane helix</keyword>
<keyword evidence="3 12" id="KW-0813">Transport</keyword>
<dbReference type="InterPro" id="IPR045861">
    <property type="entry name" value="CorA_cytoplasmic_dom"/>
</dbReference>
<keyword evidence="4 12" id="KW-1003">Cell membrane</keyword>
<dbReference type="NCBIfam" id="TIGR00383">
    <property type="entry name" value="corA"/>
    <property type="match status" value="1"/>
</dbReference>
<reference evidence="14" key="1">
    <citation type="submission" date="2016-01" db="EMBL/GenBank/DDBJ databases">
        <authorList>
            <person name="Mitreva M."/>
            <person name="Pepin K.H."/>
            <person name="Mihindukulasuriya K.A."/>
            <person name="Fulton R."/>
            <person name="Fronick C."/>
            <person name="O'Laughlin M."/>
            <person name="Miner T."/>
            <person name="Herter B."/>
            <person name="Rosa B.A."/>
            <person name="Cordes M."/>
            <person name="Tomlinson C."/>
            <person name="Wollam A."/>
            <person name="Palsikar V.B."/>
            <person name="Mardis E.R."/>
            <person name="Wilson R.K."/>
        </authorList>
    </citation>
    <scope>NUCLEOTIDE SEQUENCE [LARGE SCALE GENOMIC DNA]</scope>
    <source>
        <strain evidence="14">DNF01167</strain>
    </source>
</reference>
<keyword evidence="6 12" id="KW-0460">Magnesium</keyword>
<dbReference type="OrthoDB" id="9803416at2"/>
<comment type="function">
    <text evidence="11">Mediates influx of magnesium ions. Alternates between open and closed states. Activated by low cytoplasmic Mg(2+) levels. Inactive when cytoplasmic Mg(2+) levels are high.</text>
</comment>
<comment type="similarity">
    <text evidence="2 12">Belongs to the CorA metal ion transporter (MIT) (TC 1.A.35) family.</text>
</comment>
<evidence type="ECO:0000256" key="6">
    <source>
        <dbReference type="ARBA" id="ARBA00022842"/>
    </source>
</evidence>
<evidence type="ECO:0000256" key="5">
    <source>
        <dbReference type="ARBA" id="ARBA00022692"/>
    </source>
</evidence>
<evidence type="ECO:0000256" key="10">
    <source>
        <dbReference type="ARBA" id="ARBA00034269"/>
    </source>
</evidence>
<dbReference type="RefSeq" id="WP_060913878.1">
    <property type="nucleotide sequence ID" value="NZ_JAGZGJ010000017.1"/>
</dbReference>
<dbReference type="GO" id="GO:0015087">
    <property type="term" value="F:cobalt ion transmembrane transporter activity"/>
    <property type="evidence" value="ECO:0007669"/>
    <property type="project" value="UniProtKB-UniRule"/>
</dbReference>
<evidence type="ECO:0000256" key="11">
    <source>
        <dbReference type="ARBA" id="ARBA00045497"/>
    </source>
</evidence>
<evidence type="ECO:0000256" key="1">
    <source>
        <dbReference type="ARBA" id="ARBA00004651"/>
    </source>
</evidence>
<organism evidence="13 14">
    <name type="scientific">Gemella haemolysans</name>
    <dbReference type="NCBI Taxonomy" id="1379"/>
    <lineage>
        <taxon>Bacteria</taxon>
        <taxon>Bacillati</taxon>
        <taxon>Bacillota</taxon>
        <taxon>Bacilli</taxon>
        <taxon>Bacillales</taxon>
        <taxon>Gemellaceae</taxon>
        <taxon>Gemella</taxon>
    </lineage>
</organism>
<dbReference type="AlphaFoldDB" id="A0A134A0J3"/>
<dbReference type="PATRIC" id="fig|1379.3.peg.617"/>
<dbReference type="EMBL" id="LSDC01000042">
    <property type="protein sequence ID" value="KXB61220.1"/>
    <property type="molecule type" value="Genomic_DNA"/>
</dbReference>
<evidence type="ECO:0000256" key="2">
    <source>
        <dbReference type="ARBA" id="ARBA00009765"/>
    </source>
</evidence>
<feature type="transmembrane region" description="Helical" evidence="12">
    <location>
        <begin position="287"/>
        <end position="307"/>
    </location>
</feature>
<dbReference type="Gene3D" id="3.30.460.20">
    <property type="entry name" value="CorA soluble domain-like"/>
    <property type="match status" value="1"/>
</dbReference>
<dbReference type="STRING" id="1379.HMPREF3186_00633"/>
<dbReference type="GO" id="GO:0050897">
    <property type="term" value="F:cobalt ion binding"/>
    <property type="evidence" value="ECO:0007669"/>
    <property type="project" value="TreeGrafter"/>
</dbReference>
<evidence type="ECO:0000313" key="13">
    <source>
        <dbReference type="EMBL" id="KXB61220.1"/>
    </source>
</evidence>
<evidence type="ECO:0000256" key="4">
    <source>
        <dbReference type="ARBA" id="ARBA00022475"/>
    </source>
</evidence>
<dbReference type="InterPro" id="IPR004488">
    <property type="entry name" value="Mg/Co-transport_prot_CorA"/>
</dbReference>
<protein>
    <recommendedName>
        <fullName evidence="12">Magnesium transport protein CorA</fullName>
    </recommendedName>
</protein>
<keyword evidence="9 12" id="KW-0472">Membrane</keyword>
<evidence type="ECO:0000313" key="14">
    <source>
        <dbReference type="Proteomes" id="UP000070355"/>
    </source>
</evidence>
<keyword evidence="5 12" id="KW-0812">Transmembrane</keyword>
<evidence type="ECO:0000256" key="9">
    <source>
        <dbReference type="ARBA" id="ARBA00023136"/>
    </source>
</evidence>
<dbReference type="GO" id="GO:0005886">
    <property type="term" value="C:plasma membrane"/>
    <property type="evidence" value="ECO:0007669"/>
    <property type="project" value="UniProtKB-SubCell"/>
</dbReference>